<accession>A0A4Q1CF52</accession>
<dbReference type="RefSeq" id="WP_129132262.1">
    <property type="nucleotide sequence ID" value="NZ_SDHW01000006.1"/>
</dbReference>
<dbReference type="AlphaFoldDB" id="A0A4Q1CF52"/>
<name>A0A4Q1CF52_9BACT</name>
<protein>
    <submittedName>
        <fullName evidence="1">Uncharacterized protein</fullName>
    </submittedName>
</protein>
<reference evidence="1 2" key="1">
    <citation type="submission" date="2019-01" db="EMBL/GenBank/DDBJ databases">
        <title>Lacibacter sp. strain TTM-7.</title>
        <authorList>
            <person name="Chen W.-M."/>
        </authorList>
    </citation>
    <scope>NUCLEOTIDE SEQUENCE [LARGE SCALE GENOMIC DNA]</scope>
    <source>
        <strain evidence="1 2">TTM-7</strain>
    </source>
</reference>
<evidence type="ECO:0000313" key="2">
    <source>
        <dbReference type="Proteomes" id="UP000290204"/>
    </source>
</evidence>
<gene>
    <name evidence="1" type="ORF">ESA94_17650</name>
</gene>
<organism evidence="1 2">
    <name type="scientific">Lacibacter luteus</name>
    <dbReference type="NCBI Taxonomy" id="2508719"/>
    <lineage>
        <taxon>Bacteria</taxon>
        <taxon>Pseudomonadati</taxon>
        <taxon>Bacteroidota</taxon>
        <taxon>Chitinophagia</taxon>
        <taxon>Chitinophagales</taxon>
        <taxon>Chitinophagaceae</taxon>
        <taxon>Lacibacter</taxon>
    </lineage>
</organism>
<dbReference type="Proteomes" id="UP000290204">
    <property type="component" value="Unassembled WGS sequence"/>
</dbReference>
<proteinExistence type="predicted"/>
<dbReference type="EMBL" id="SDHW01000006">
    <property type="protein sequence ID" value="RXK58461.1"/>
    <property type="molecule type" value="Genomic_DNA"/>
</dbReference>
<evidence type="ECO:0000313" key="1">
    <source>
        <dbReference type="EMBL" id="RXK58461.1"/>
    </source>
</evidence>
<comment type="caution">
    <text evidence="1">The sequence shown here is derived from an EMBL/GenBank/DDBJ whole genome shotgun (WGS) entry which is preliminary data.</text>
</comment>
<sequence>MKYILFLIFISSTDICNAQTQRIKDLIPEGGDINASQYTKAQEVRMRQSITLDNAGEKILLHLNGKPHILKGTAPMLYLVEPHKIKCMDIVTDEKKIADYTRDTSIKKLIIIETKE</sequence>
<keyword evidence="2" id="KW-1185">Reference proteome</keyword>